<dbReference type="SUPFAM" id="SSF51197">
    <property type="entry name" value="Clavaminate synthase-like"/>
    <property type="match status" value="1"/>
</dbReference>
<reference evidence="1 2" key="1">
    <citation type="submission" date="2019-10" db="EMBL/GenBank/DDBJ databases">
        <title>Whole genome shotgun sequence of Acrocarpospora macrocephala NBRC 16266.</title>
        <authorList>
            <person name="Ichikawa N."/>
            <person name="Kimura A."/>
            <person name="Kitahashi Y."/>
            <person name="Komaki H."/>
            <person name="Oguchi A."/>
        </authorList>
    </citation>
    <scope>NUCLEOTIDE SEQUENCE [LARGE SCALE GENOMIC DNA]</scope>
    <source>
        <strain evidence="1 2">NBRC 16266</strain>
    </source>
</reference>
<organism evidence="1 2">
    <name type="scientific">Acrocarpospora macrocephala</name>
    <dbReference type="NCBI Taxonomy" id="150177"/>
    <lineage>
        <taxon>Bacteria</taxon>
        <taxon>Bacillati</taxon>
        <taxon>Actinomycetota</taxon>
        <taxon>Actinomycetes</taxon>
        <taxon>Streptosporangiales</taxon>
        <taxon>Streptosporangiaceae</taxon>
        <taxon>Acrocarpospora</taxon>
    </lineage>
</organism>
<keyword evidence="2" id="KW-1185">Reference proteome</keyword>
<gene>
    <name evidence="1" type="ORF">Amac_034810</name>
</gene>
<accession>A0A5M3WKV3</accession>
<dbReference type="Gene3D" id="2.60.120.620">
    <property type="entry name" value="q2cbj1_9rhob like domain"/>
    <property type="match status" value="1"/>
</dbReference>
<sequence>MWEALMTTVEPQSPAQLGNSFFHKIVTTELTQDHMISLSAGLAGAVQLKRFLDSDECARFVAGLPTDNLSAFDESRYQVATFHFGPIINHFLPVGHLTEDYWRQADAANHYWRNCPQGDLRRRCLTRIEAAWPHPDPARPATVGDREVYWGMIRENSHGAPPHWDEIARELPADFLNVRPIVQLVFNLYLTMPEKGGETTIWSRRWNPRDEAHRVGSCWPTLTFDEQSVTVNAEAGDALLFDPRNYHAVSPSVGGSRFALAFYVGIGADGRLTTWS</sequence>
<protein>
    <submittedName>
        <fullName evidence="1">Uncharacterized protein</fullName>
    </submittedName>
</protein>
<dbReference type="Proteomes" id="UP000331127">
    <property type="component" value="Unassembled WGS sequence"/>
</dbReference>
<evidence type="ECO:0000313" key="1">
    <source>
        <dbReference type="EMBL" id="GES09885.1"/>
    </source>
</evidence>
<name>A0A5M3WKV3_9ACTN</name>
<proteinExistence type="predicted"/>
<evidence type="ECO:0000313" key="2">
    <source>
        <dbReference type="Proteomes" id="UP000331127"/>
    </source>
</evidence>
<dbReference type="EMBL" id="BLAE01000018">
    <property type="protein sequence ID" value="GES09885.1"/>
    <property type="molecule type" value="Genomic_DNA"/>
</dbReference>
<dbReference type="AlphaFoldDB" id="A0A5M3WKV3"/>
<comment type="caution">
    <text evidence="1">The sequence shown here is derived from an EMBL/GenBank/DDBJ whole genome shotgun (WGS) entry which is preliminary data.</text>
</comment>